<gene>
    <name evidence="1" type="ORF">ENV41_03560</name>
</gene>
<comment type="caution">
    <text evidence="1">The sequence shown here is derived from an EMBL/GenBank/DDBJ whole genome shotgun (WGS) entry which is preliminary data.</text>
</comment>
<dbReference type="EMBL" id="DTGG01000115">
    <property type="protein sequence ID" value="HFZ09191.1"/>
    <property type="molecule type" value="Genomic_DNA"/>
</dbReference>
<evidence type="ECO:0000313" key="1">
    <source>
        <dbReference type="EMBL" id="HFZ09191.1"/>
    </source>
</evidence>
<organism evidence="1">
    <name type="scientific">candidate division CPR3 bacterium</name>
    <dbReference type="NCBI Taxonomy" id="2268181"/>
    <lineage>
        <taxon>Bacteria</taxon>
        <taxon>Bacteria division CPR3</taxon>
    </lineage>
</organism>
<proteinExistence type="predicted"/>
<protein>
    <submittedName>
        <fullName evidence="1">Uncharacterized protein</fullName>
    </submittedName>
</protein>
<name>A0A7V3N4M7_UNCC3</name>
<accession>A0A7V3N4M7</accession>
<reference evidence="1" key="1">
    <citation type="journal article" date="2020" name="mSystems">
        <title>Genome- and Community-Level Interaction Insights into Carbon Utilization and Element Cycling Functions of Hydrothermarchaeota in Hydrothermal Sediment.</title>
        <authorList>
            <person name="Zhou Z."/>
            <person name="Liu Y."/>
            <person name="Xu W."/>
            <person name="Pan J."/>
            <person name="Luo Z.H."/>
            <person name="Li M."/>
        </authorList>
    </citation>
    <scope>NUCLEOTIDE SEQUENCE [LARGE SCALE GENOMIC DNA]</scope>
    <source>
        <strain evidence="1">SpSt-757</strain>
    </source>
</reference>
<dbReference type="AlphaFoldDB" id="A0A7V3N4M7"/>
<sequence>MLTEKDFPVNLPKEYRKCYEELHELLNLISFTLQEVNDKTWRKKLAEMCILILGVQELEKLDMPK</sequence>